<evidence type="ECO:0000256" key="6">
    <source>
        <dbReference type="ARBA" id="ARBA00023110"/>
    </source>
</evidence>
<evidence type="ECO:0000256" key="4">
    <source>
        <dbReference type="ARBA" id="ARBA00022475"/>
    </source>
</evidence>
<evidence type="ECO:0000256" key="11">
    <source>
        <dbReference type="HAMAP-Rule" id="MF_01145"/>
    </source>
</evidence>
<dbReference type="SUPFAM" id="SSF109998">
    <property type="entry name" value="Triger factor/SurA peptide-binding domain-like"/>
    <property type="match status" value="1"/>
</dbReference>
<feature type="domain" description="PpiC" evidence="14">
    <location>
        <begin position="147"/>
        <end position="237"/>
    </location>
</feature>
<evidence type="ECO:0000256" key="1">
    <source>
        <dbReference type="ARBA" id="ARBA00000971"/>
    </source>
</evidence>
<dbReference type="GO" id="GO:0003755">
    <property type="term" value="F:peptidyl-prolyl cis-trans isomerase activity"/>
    <property type="evidence" value="ECO:0007669"/>
    <property type="project" value="UniProtKB-UniRule"/>
</dbReference>
<dbReference type="Pfam" id="PF00639">
    <property type="entry name" value="Rotamase"/>
    <property type="match status" value="1"/>
</dbReference>
<dbReference type="Gene3D" id="3.10.50.40">
    <property type="match status" value="1"/>
</dbReference>
<dbReference type="InterPro" id="IPR050245">
    <property type="entry name" value="PrsA_foldase"/>
</dbReference>
<dbReference type="Proteomes" id="UP000009875">
    <property type="component" value="Unassembled WGS sequence"/>
</dbReference>
<evidence type="ECO:0000256" key="2">
    <source>
        <dbReference type="ARBA" id="ARBA00004193"/>
    </source>
</evidence>
<feature type="chain" id="PRO_5038564619" description="Foldase protein PrsA" evidence="13">
    <location>
        <begin position="23"/>
        <end position="371"/>
    </location>
</feature>
<keyword evidence="7 11" id="KW-0472">Membrane</keyword>
<evidence type="ECO:0000256" key="7">
    <source>
        <dbReference type="ARBA" id="ARBA00023136"/>
    </source>
</evidence>
<comment type="catalytic activity">
    <reaction evidence="1 11">
        <text>[protein]-peptidylproline (omega=180) = [protein]-peptidylproline (omega=0)</text>
        <dbReference type="Rhea" id="RHEA:16237"/>
        <dbReference type="Rhea" id="RHEA-COMP:10747"/>
        <dbReference type="Rhea" id="RHEA-COMP:10748"/>
        <dbReference type="ChEBI" id="CHEBI:83833"/>
        <dbReference type="ChEBI" id="CHEBI:83834"/>
        <dbReference type="EC" id="5.2.1.8"/>
    </reaction>
</comment>
<dbReference type="eggNOG" id="COG0760">
    <property type="taxonomic scope" value="Bacteria"/>
</dbReference>
<dbReference type="EMBL" id="AGXA01000001">
    <property type="protein sequence ID" value="EKU94444.1"/>
    <property type="molecule type" value="Genomic_DNA"/>
</dbReference>
<evidence type="ECO:0000256" key="13">
    <source>
        <dbReference type="SAM" id="SignalP"/>
    </source>
</evidence>
<keyword evidence="16" id="KW-1185">Reference proteome</keyword>
<dbReference type="InterPro" id="IPR046357">
    <property type="entry name" value="PPIase_dom_sf"/>
</dbReference>
<name>K9EB31_9LACT</name>
<dbReference type="GO" id="GO:0006457">
    <property type="term" value="P:protein folding"/>
    <property type="evidence" value="ECO:0007669"/>
    <property type="project" value="UniProtKB-UniRule"/>
</dbReference>
<evidence type="ECO:0000313" key="15">
    <source>
        <dbReference type="EMBL" id="EKU94444.1"/>
    </source>
</evidence>
<dbReference type="SUPFAM" id="SSF54534">
    <property type="entry name" value="FKBP-like"/>
    <property type="match status" value="1"/>
</dbReference>
<evidence type="ECO:0000256" key="10">
    <source>
        <dbReference type="ARBA" id="ARBA00023288"/>
    </source>
</evidence>
<keyword evidence="5 11" id="KW-0732">Signal</keyword>
<comment type="function">
    <text evidence="11">Plays a major role in protein secretion by helping the post-translocational extracellular folding of several secreted proteins.</text>
</comment>
<dbReference type="PROSITE" id="PS50198">
    <property type="entry name" value="PPIC_PPIASE_2"/>
    <property type="match status" value="1"/>
</dbReference>
<keyword evidence="9 11" id="KW-0413">Isomerase</keyword>
<keyword evidence="8 11" id="KW-0564">Palmitate</keyword>
<proteinExistence type="inferred from homology"/>
<dbReference type="RefSeq" id="WP_003776100.1">
    <property type="nucleotide sequence ID" value="NZ_JH992957.1"/>
</dbReference>
<keyword evidence="4 11" id="KW-1003">Cell membrane</keyword>
<evidence type="ECO:0000256" key="3">
    <source>
        <dbReference type="ARBA" id="ARBA00006071"/>
    </source>
</evidence>
<feature type="region of interest" description="Disordered" evidence="12">
    <location>
        <begin position="296"/>
        <end position="371"/>
    </location>
</feature>
<sequence length="371" mass="41104">MKFKKAMTGLAIGSLLFLGACGQNQEIASTTAGRIRQDEFYERLKTNPSPSGGTYGEIVLQQMLLEDILEQAYGDQVSDEEVQAEIDDVAEAQGGREALEETLANSPTDMADLEQSIKMNLMIRAAVADRADFSEEDVREHYDSQVPEGTRMAHILVDEEQEAKDIIEELNDGADFAELAEERSQDPGSASNGGEYELETGRFVPEVEEAAMSLDEGEITEEPVESSFGYHVIKLLEKGEKEDFEDAKEEATNNYVEDELLRNPQVVNSIMTELVQEANVNIADSDLQNAMAPFLSEPQVEEEDPDQEESDGEDEDQEEGQDQEDDQDNGDDGQDDDQDDDGQDDSDQDDGDQENDDQAENEADDQDNNEG</sequence>
<reference evidence="15 16" key="1">
    <citation type="submission" date="2012-09" db="EMBL/GenBank/DDBJ databases">
        <title>The Genome Sequence of Alloiococcus otitis ATCC 51267.</title>
        <authorList>
            <consortium name="The Broad Institute Genome Sequencing Platform"/>
            <person name="Earl A."/>
            <person name="Ward D."/>
            <person name="Feldgarden M."/>
            <person name="Gevers D."/>
            <person name="Huys G."/>
            <person name="Walker B."/>
            <person name="Young S.K."/>
            <person name="Zeng Q."/>
            <person name="Gargeya S."/>
            <person name="Fitzgerald M."/>
            <person name="Haas B."/>
            <person name="Abouelleil A."/>
            <person name="Alvarado L."/>
            <person name="Arachchi H.M."/>
            <person name="Berlin A.M."/>
            <person name="Chapman S.B."/>
            <person name="Goldberg J."/>
            <person name="Griggs A."/>
            <person name="Gujja S."/>
            <person name="Hansen M."/>
            <person name="Howarth C."/>
            <person name="Imamovic A."/>
            <person name="Larimer J."/>
            <person name="McCowen C."/>
            <person name="Montmayeur A."/>
            <person name="Murphy C."/>
            <person name="Neiman D."/>
            <person name="Pearson M."/>
            <person name="Priest M."/>
            <person name="Roberts A."/>
            <person name="Saif S."/>
            <person name="Shea T."/>
            <person name="Sisk P."/>
            <person name="Sykes S."/>
            <person name="Wortman J."/>
            <person name="Nusbaum C."/>
            <person name="Birren B."/>
        </authorList>
    </citation>
    <scope>NUCLEOTIDE SEQUENCE [LARGE SCALE GENOMIC DNA]</scope>
    <source>
        <strain evidence="15 16">ATCC 51267</strain>
    </source>
</reference>
<dbReference type="HOGENOM" id="CLU_034646_6_1_9"/>
<comment type="subcellular location">
    <subcellularLocation>
        <location evidence="2 11">Cell membrane</location>
        <topology evidence="2 11">Lipid-anchor</topology>
    </subcellularLocation>
</comment>
<evidence type="ECO:0000313" key="16">
    <source>
        <dbReference type="Proteomes" id="UP000009875"/>
    </source>
</evidence>
<feature type="compositionally biased region" description="Acidic residues" evidence="12">
    <location>
        <begin position="299"/>
        <end position="371"/>
    </location>
</feature>
<feature type="signal peptide" evidence="13">
    <location>
        <begin position="1"/>
        <end position="22"/>
    </location>
</feature>
<protein>
    <recommendedName>
        <fullName evidence="11">Foldase protein PrsA</fullName>
        <ecNumber evidence="11">5.2.1.8</ecNumber>
    </recommendedName>
</protein>
<dbReference type="PROSITE" id="PS51257">
    <property type="entry name" value="PROKAR_LIPOPROTEIN"/>
    <property type="match status" value="1"/>
</dbReference>
<keyword evidence="10 11" id="KW-0449">Lipoprotein</keyword>
<comment type="caution">
    <text evidence="15">The sequence shown here is derived from an EMBL/GenBank/DDBJ whole genome shotgun (WGS) entry which is preliminary data.</text>
</comment>
<dbReference type="PANTHER" id="PTHR47245">
    <property type="entry name" value="PEPTIDYLPROLYL ISOMERASE"/>
    <property type="match status" value="1"/>
</dbReference>
<evidence type="ECO:0000256" key="12">
    <source>
        <dbReference type="SAM" id="MobiDB-lite"/>
    </source>
</evidence>
<dbReference type="OrthoDB" id="14196at2"/>
<dbReference type="InterPro" id="IPR027304">
    <property type="entry name" value="Trigger_fact/SurA_dom_sf"/>
</dbReference>
<dbReference type="InterPro" id="IPR023059">
    <property type="entry name" value="Foldase_PrsA"/>
</dbReference>
<dbReference type="GO" id="GO:0005886">
    <property type="term" value="C:plasma membrane"/>
    <property type="evidence" value="ECO:0007669"/>
    <property type="project" value="UniProtKB-SubCell"/>
</dbReference>
<dbReference type="STRING" id="883081.HMPREF9698_00034"/>
<keyword evidence="6 11" id="KW-0697">Rotamase</keyword>
<dbReference type="PANTHER" id="PTHR47245:SF1">
    <property type="entry name" value="FOLDASE PROTEIN PRSA"/>
    <property type="match status" value="1"/>
</dbReference>
<evidence type="ECO:0000259" key="14">
    <source>
        <dbReference type="PROSITE" id="PS50198"/>
    </source>
</evidence>
<dbReference type="AlphaFoldDB" id="K9EB31"/>
<evidence type="ECO:0000256" key="5">
    <source>
        <dbReference type="ARBA" id="ARBA00022729"/>
    </source>
</evidence>
<organism evidence="15 16">
    <name type="scientific">Alloiococcus otitis ATCC 51267</name>
    <dbReference type="NCBI Taxonomy" id="883081"/>
    <lineage>
        <taxon>Bacteria</taxon>
        <taxon>Bacillati</taxon>
        <taxon>Bacillota</taxon>
        <taxon>Bacilli</taxon>
        <taxon>Lactobacillales</taxon>
        <taxon>Carnobacteriaceae</taxon>
        <taxon>Alloiococcus</taxon>
    </lineage>
</organism>
<comment type="similarity">
    <text evidence="3 11">Belongs to the PrsA family.</text>
</comment>
<gene>
    <name evidence="11" type="primary">prsA</name>
    <name evidence="15" type="ORF">HMPREF9698_00034</name>
</gene>
<evidence type="ECO:0000256" key="8">
    <source>
        <dbReference type="ARBA" id="ARBA00023139"/>
    </source>
</evidence>
<dbReference type="EC" id="5.2.1.8" evidence="11"/>
<accession>K9EB31</accession>
<dbReference type="HAMAP" id="MF_01145">
    <property type="entry name" value="Foldase_PrsA"/>
    <property type="match status" value="1"/>
</dbReference>
<dbReference type="InterPro" id="IPR000297">
    <property type="entry name" value="PPIase_PpiC"/>
</dbReference>
<evidence type="ECO:0000256" key="9">
    <source>
        <dbReference type="ARBA" id="ARBA00023235"/>
    </source>
</evidence>